<gene>
    <name evidence="5" type="ORF">JG688_00003202</name>
</gene>
<evidence type="ECO:0000313" key="5">
    <source>
        <dbReference type="EMBL" id="KAG6974141.1"/>
    </source>
</evidence>
<dbReference type="Pfam" id="PF20147">
    <property type="entry name" value="Crinkler"/>
    <property type="match status" value="1"/>
</dbReference>
<evidence type="ECO:0000259" key="4">
    <source>
        <dbReference type="Pfam" id="PF20147"/>
    </source>
</evidence>
<dbReference type="AlphaFoldDB" id="A0A8J5IUK4"/>
<feature type="non-terminal residue" evidence="5">
    <location>
        <position position="121"/>
    </location>
</feature>
<evidence type="ECO:0000256" key="1">
    <source>
        <dbReference type="ARBA" id="ARBA00004340"/>
    </source>
</evidence>
<accession>A0A8J5IUK4</accession>
<evidence type="ECO:0000256" key="3">
    <source>
        <dbReference type="ARBA" id="ARBA00022525"/>
    </source>
</evidence>
<keyword evidence="3" id="KW-0964">Secreted</keyword>
<keyword evidence="6" id="KW-1185">Reference proteome</keyword>
<feature type="domain" description="Crinkler effector protein N-terminal" evidence="4">
    <location>
        <begin position="4"/>
        <end position="118"/>
    </location>
</feature>
<protein>
    <recommendedName>
        <fullName evidence="4">Crinkler effector protein N-terminal domain-containing protein</fullName>
    </recommendedName>
</protein>
<proteinExistence type="predicted"/>
<reference evidence="5" key="1">
    <citation type="submission" date="2021-01" db="EMBL/GenBank/DDBJ databases">
        <title>Phytophthora aleatoria, a newly-described species from Pinus radiata is distinct from Phytophthora cactorum isolates based on comparative genomics.</title>
        <authorList>
            <person name="Mcdougal R."/>
            <person name="Panda P."/>
            <person name="Williams N."/>
            <person name="Studholme D.J."/>
        </authorList>
    </citation>
    <scope>NUCLEOTIDE SEQUENCE</scope>
    <source>
        <strain evidence="5">NZFS 4037</strain>
    </source>
</reference>
<dbReference type="GO" id="GO:0043657">
    <property type="term" value="C:host cell"/>
    <property type="evidence" value="ECO:0007669"/>
    <property type="project" value="UniProtKB-SubCell"/>
</dbReference>
<dbReference type="InterPro" id="IPR045379">
    <property type="entry name" value="Crinkler_N"/>
</dbReference>
<comment type="caution">
    <text evidence="5">The sequence shown here is derived from an EMBL/GenBank/DDBJ whole genome shotgun (WGS) entry which is preliminary data.</text>
</comment>
<dbReference type="EMBL" id="JAENGY010000094">
    <property type="protein sequence ID" value="KAG6974141.1"/>
    <property type="molecule type" value="Genomic_DNA"/>
</dbReference>
<evidence type="ECO:0000313" key="6">
    <source>
        <dbReference type="Proteomes" id="UP000709295"/>
    </source>
</evidence>
<dbReference type="Proteomes" id="UP000709295">
    <property type="component" value="Unassembled WGS sequence"/>
</dbReference>
<comment type="subcellular location">
    <subcellularLocation>
        <location evidence="1">Host cell</location>
    </subcellularLocation>
    <subcellularLocation>
        <location evidence="2">Secreted</location>
    </subcellularLocation>
</comment>
<name>A0A8J5IUK4_9STRA</name>
<evidence type="ECO:0000256" key="2">
    <source>
        <dbReference type="ARBA" id="ARBA00004613"/>
    </source>
</evidence>
<organism evidence="5 6">
    <name type="scientific">Phytophthora aleatoria</name>
    <dbReference type="NCBI Taxonomy" id="2496075"/>
    <lineage>
        <taxon>Eukaryota</taxon>
        <taxon>Sar</taxon>
        <taxon>Stramenopiles</taxon>
        <taxon>Oomycota</taxon>
        <taxon>Peronosporomycetes</taxon>
        <taxon>Peronosporales</taxon>
        <taxon>Peronosporaceae</taxon>
        <taxon>Phytophthora</taxon>
    </lineage>
</organism>
<sequence length="121" mass="14294">MAEVELECAVYGEGTVFPVKIARDDKVSALQEAIFYKKRYNHQYKFDSSALTLYLARKKEDENDEYKWLMDDRHVKDFLRVGISTEYEEMRPSWKLNKKELLGSNFQPGEEDIHVLVELPE</sequence>
<dbReference type="GO" id="GO:0005576">
    <property type="term" value="C:extracellular region"/>
    <property type="evidence" value="ECO:0007669"/>
    <property type="project" value="UniProtKB-SubCell"/>
</dbReference>